<dbReference type="InterPro" id="IPR036390">
    <property type="entry name" value="WH_DNA-bd_sf"/>
</dbReference>
<dbReference type="GO" id="GO:0005634">
    <property type="term" value="C:nucleus"/>
    <property type="evidence" value="ECO:0007669"/>
    <property type="project" value="UniProtKB-SubCell"/>
</dbReference>
<dbReference type="InterPro" id="IPR000232">
    <property type="entry name" value="HSF_DNA-bd"/>
</dbReference>
<evidence type="ECO:0000313" key="8">
    <source>
        <dbReference type="EMBL" id="CAF9911602.1"/>
    </source>
</evidence>
<dbReference type="EMBL" id="CAJPDQ010000006">
    <property type="protein sequence ID" value="CAF9911602.1"/>
    <property type="molecule type" value="Genomic_DNA"/>
</dbReference>
<gene>
    <name evidence="8" type="ORF">GOMPHAMPRED_007468</name>
</gene>
<sequence length="708" mass="77980">MATRSSRKRAAPGASPMVNPTHTEYDIQADPNYNTWSQKVTDPSSFVDSTDPYGANVYSTLANHNLNADTAQSNQLARRNIQNVVPRNSYLNDNAWAGIMDGTSQTAELNWFQSSDEDKIDAEAREAMEAAKKSRKSIPPFVMKLRSFLDEDKNTDLIRWSTVGDSFVVLDEEEFARTLIPELFKHKNYASFVRQLNMYGFHKQVGLSDNSMRASERKNKSPSEYKNPYFRKGKPDWMWLIQKPKAVGSKSKGGRVRSEDANEEEEGVDSEVPATTTNLYDDRNIGRNGRPPLLISQGSEAGPEPNANAGALAKEELAEVHREIKVVRQQNLAIANIIAKMKQDQDAQAKAFQEQHLRHENSINAILTFLATVYNRSLENHQGQDIGSMFAGAMPQNFQQYGSVVDVGDLGDQDLRKMPNMAASMKRQPLLLKAAPESNTTGNSAPSQGRGVNLSQATNSRRPPSSSHSNQANSRSPNTGFIYPEDGDVLSWINAANSNDTTTPTSQMDFGEALSHLQNRNGKGPLSASEREGMLEMMSNGGGSNLPTPRPPEPPNAVATPKAHTPILDSEKMAKFSDDMETVNRTLQNSQQSLDNIISRLSPMSPGRPDFSGNEYVPPPEASLDFDSMFNTDDYFASNADFATDFGDNNFSFDDALGPGEGQLDGGHDAVGGRVESIQGSEATTPAQTIEEDELEDLKSPRKRRRKS</sequence>
<evidence type="ECO:0000256" key="5">
    <source>
        <dbReference type="RuleBase" id="RU004020"/>
    </source>
</evidence>
<dbReference type="SUPFAM" id="SSF46785">
    <property type="entry name" value="Winged helix' DNA-binding domain"/>
    <property type="match status" value="1"/>
</dbReference>
<evidence type="ECO:0000256" key="4">
    <source>
        <dbReference type="ARBA" id="ARBA00023242"/>
    </source>
</evidence>
<feature type="region of interest" description="Disordered" evidence="6">
    <location>
        <begin position="536"/>
        <end position="562"/>
    </location>
</feature>
<dbReference type="AlphaFoldDB" id="A0A8H3I1N1"/>
<evidence type="ECO:0000313" key="9">
    <source>
        <dbReference type="Proteomes" id="UP000664169"/>
    </source>
</evidence>
<dbReference type="GO" id="GO:0003700">
    <property type="term" value="F:DNA-binding transcription factor activity"/>
    <property type="evidence" value="ECO:0007669"/>
    <property type="project" value="InterPro"/>
</dbReference>
<dbReference type="PANTHER" id="PTHR10015:SF427">
    <property type="entry name" value="HEAT SHOCK FACTOR PROTEIN"/>
    <property type="match status" value="1"/>
</dbReference>
<dbReference type="Pfam" id="PF00447">
    <property type="entry name" value="HSF_DNA-bind"/>
    <property type="match status" value="1"/>
</dbReference>
<comment type="caution">
    <text evidence="8">The sequence shown here is derived from an EMBL/GenBank/DDBJ whole genome shotgun (WGS) entry which is preliminary data.</text>
</comment>
<dbReference type="Gene3D" id="1.10.10.10">
    <property type="entry name" value="Winged helix-like DNA-binding domain superfamily/Winged helix DNA-binding domain"/>
    <property type="match status" value="1"/>
</dbReference>
<organism evidence="8 9">
    <name type="scientific">Gomphillus americanus</name>
    <dbReference type="NCBI Taxonomy" id="1940652"/>
    <lineage>
        <taxon>Eukaryota</taxon>
        <taxon>Fungi</taxon>
        <taxon>Dikarya</taxon>
        <taxon>Ascomycota</taxon>
        <taxon>Pezizomycotina</taxon>
        <taxon>Lecanoromycetes</taxon>
        <taxon>OSLEUM clade</taxon>
        <taxon>Ostropomycetidae</taxon>
        <taxon>Ostropales</taxon>
        <taxon>Graphidaceae</taxon>
        <taxon>Gomphilloideae</taxon>
        <taxon>Gomphillus</taxon>
    </lineage>
</organism>
<feature type="domain" description="HSF-type DNA-binding" evidence="7">
    <location>
        <begin position="137"/>
        <end position="244"/>
    </location>
</feature>
<dbReference type="FunFam" id="1.10.10.10:FF:000173">
    <property type="entry name" value="Heat shock transcription factor Hsf1"/>
    <property type="match status" value="1"/>
</dbReference>
<feature type="region of interest" description="Disordered" evidence="6">
    <location>
        <begin position="1"/>
        <end position="22"/>
    </location>
</feature>
<dbReference type="SMART" id="SM00415">
    <property type="entry name" value="HSF"/>
    <property type="match status" value="1"/>
</dbReference>
<feature type="compositionally biased region" description="Low complexity" evidence="6">
    <location>
        <begin position="459"/>
        <end position="477"/>
    </location>
</feature>
<comment type="subcellular location">
    <subcellularLocation>
        <location evidence="1">Nucleus</location>
    </subcellularLocation>
</comment>
<evidence type="ECO:0000256" key="3">
    <source>
        <dbReference type="ARBA" id="ARBA00023125"/>
    </source>
</evidence>
<comment type="similarity">
    <text evidence="2 5">Belongs to the HSF family.</text>
</comment>
<dbReference type="OrthoDB" id="60033at2759"/>
<feature type="region of interest" description="Disordered" evidence="6">
    <location>
        <begin position="248"/>
        <end position="307"/>
    </location>
</feature>
<dbReference type="PRINTS" id="PR00056">
    <property type="entry name" value="HSFDOMAIN"/>
</dbReference>
<name>A0A8H3I1N1_9LECA</name>
<reference evidence="8" key="1">
    <citation type="submission" date="2021-03" db="EMBL/GenBank/DDBJ databases">
        <authorList>
            <person name="Tagirdzhanova G."/>
        </authorList>
    </citation>
    <scope>NUCLEOTIDE SEQUENCE</scope>
</reference>
<feature type="region of interest" description="Disordered" evidence="6">
    <location>
        <begin position="436"/>
        <end position="483"/>
    </location>
</feature>
<accession>A0A8H3I1N1</accession>
<evidence type="ECO:0000256" key="2">
    <source>
        <dbReference type="ARBA" id="ARBA00006403"/>
    </source>
</evidence>
<dbReference type="InterPro" id="IPR036388">
    <property type="entry name" value="WH-like_DNA-bd_sf"/>
</dbReference>
<feature type="compositionally biased region" description="Polar residues" evidence="6">
    <location>
        <begin position="437"/>
        <end position="447"/>
    </location>
</feature>
<evidence type="ECO:0000256" key="6">
    <source>
        <dbReference type="SAM" id="MobiDB-lite"/>
    </source>
</evidence>
<keyword evidence="3" id="KW-0238">DNA-binding</keyword>
<keyword evidence="4" id="KW-0539">Nucleus</keyword>
<dbReference type="PANTHER" id="PTHR10015">
    <property type="entry name" value="HEAT SHOCK TRANSCRIPTION FACTOR"/>
    <property type="match status" value="1"/>
</dbReference>
<keyword evidence="9" id="KW-1185">Reference proteome</keyword>
<dbReference type="Proteomes" id="UP000664169">
    <property type="component" value="Unassembled WGS sequence"/>
</dbReference>
<proteinExistence type="inferred from homology"/>
<dbReference type="GO" id="GO:0043565">
    <property type="term" value="F:sequence-specific DNA binding"/>
    <property type="evidence" value="ECO:0007669"/>
    <property type="project" value="InterPro"/>
</dbReference>
<protein>
    <recommendedName>
        <fullName evidence="7">HSF-type DNA-binding domain-containing protein</fullName>
    </recommendedName>
</protein>
<feature type="compositionally biased region" description="Basic residues" evidence="6">
    <location>
        <begin position="1"/>
        <end position="10"/>
    </location>
</feature>
<evidence type="ECO:0000256" key="1">
    <source>
        <dbReference type="ARBA" id="ARBA00004123"/>
    </source>
</evidence>
<evidence type="ECO:0000259" key="7">
    <source>
        <dbReference type="SMART" id="SM00415"/>
    </source>
</evidence>
<feature type="region of interest" description="Disordered" evidence="6">
    <location>
        <begin position="654"/>
        <end position="708"/>
    </location>
</feature>
<feature type="compositionally biased region" description="Polar residues" evidence="6">
    <location>
        <begin position="678"/>
        <end position="688"/>
    </location>
</feature>